<dbReference type="InterPro" id="IPR018946">
    <property type="entry name" value="PhoD-like_MPP"/>
</dbReference>
<dbReference type="Pfam" id="PF09423">
    <property type="entry name" value="PhoD"/>
    <property type="match status" value="1"/>
</dbReference>
<dbReference type="EMBL" id="NDXW01000001">
    <property type="protein sequence ID" value="RDH46541.1"/>
    <property type="molecule type" value="Genomic_DNA"/>
</dbReference>
<reference evidence="3 4" key="1">
    <citation type="submission" date="2017-04" db="EMBL/GenBank/DDBJ databases">
        <title>Draft genome sequence of Zooshikella ganghwensis VG4 isolated from Red Sea sediments.</title>
        <authorList>
            <person name="Rehman Z."/>
            <person name="Alam I."/>
            <person name="Kamau A."/>
            <person name="Bajic V."/>
            <person name="Leiknes T."/>
        </authorList>
    </citation>
    <scope>NUCLEOTIDE SEQUENCE [LARGE SCALE GENOMIC DNA]</scope>
    <source>
        <strain evidence="3 4">VG4</strain>
    </source>
</reference>
<comment type="caution">
    <text evidence="3">The sequence shown here is derived from an EMBL/GenBank/DDBJ whole genome shotgun (WGS) entry which is preliminary data.</text>
</comment>
<accession>A0A4V1IPA4</accession>
<dbReference type="SUPFAM" id="SSF56300">
    <property type="entry name" value="Metallo-dependent phosphatases"/>
    <property type="match status" value="1"/>
</dbReference>
<proteinExistence type="predicted"/>
<protein>
    <submittedName>
        <fullName evidence="3">Phosphodiesterase</fullName>
    </submittedName>
</protein>
<dbReference type="Gene3D" id="2.60.40.380">
    <property type="entry name" value="Purple acid phosphatase-like, N-terminal"/>
    <property type="match status" value="1"/>
</dbReference>
<dbReference type="InterPro" id="IPR038607">
    <property type="entry name" value="PhoD-like_sf"/>
</dbReference>
<dbReference type="InterPro" id="IPR052900">
    <property type="entry name" value="Phospholipid_Metab_Enz"/>
</dbReference>
<dbReference type="Proteomes" id="UP000257039">
    <property type="component" value="Unassembled WGS sequence"/>
</dbReference>
<dbReference type="InterPro" id="IPR029052">
    <property type="entry name" value="Metallo-depent_PP-like"/>
</dbReference>
<evidence type="ECO:0000259" key="2">
    <source>
        <dbReference type="Pfam" id="PF16655"/>
    </source>
</evidence>
<evidence type="ECO:0000259" key="1">
    <source>
        <dbReference type="Pfam" id="PF09423"/>
    </source>
</evidence>
<dbReference type="Gene3D" id="3.60.21.70">
    <property type="entry name" value="PhoD-like phosphatase"/>
    <property type="match status" value="1"/>
</dbReference>
<dbReference type="PANTHER" id="PTHR43606">
    <property type="entry name" value="PHOSPHATASE, PUTATIVE (AFU_ORTHOLOGUE AFUA_6G08710)-RELATED"/>
    <property type="match status" value="1"/>
</dbReference>
<dbReference type="AlphaFoldDB" id="A0A4V1IPA4"/>
<evidence type="ECO:0000313" key="3">
    <source>
        <dbReference type="EMBL" id="RDH46541.1"/>
    </source>
</evidence>
<sequence>MSALNRRKFIGLMSAGLASPYIISSTQAKTLQPNLVSNNNDYPLPDNSLINIDSANEIFPQSVASGDPTDSGVILWTRVNPVKYSEYEPLIFQVCLDNRCESLYLQGEVHPEQLSSLLDYTVKIDLDGQLEPNRTYYYRFIYKNTSSKIGRCRTTSSNHSTLKSLKIAVLTCQDFTNGYYGVYDFIAKDSSIDFVVHLGDFVYESTGDKSFQANKYDDRKIKLPSESGYASNLDDYRHIYRRYRQDEYLTTCLESHTWIMTTDDHETANDCYWDYARDTLGAPDHPYTKDSEFGNDEDLLRSLKLSAQQAWFEYTPTRAALTYDKTHPHHFLRIYRHFTFGDLVTINMLDTRTYRTAPPCGDRRVFERYFPIGCTDQYDAENSMLGYQQKEWLFNNLSSSKTVWNVLGNQTYMGRLAATLLGQELALLTVDSWDGFQYERRQLAEFIRNYNVDNFVVLTGDLHCNISSYLKVDYEKSLNTGLDNNLVGVEFMTPSVTSTTFLDGIEQHLKYKVKKPELLRLFSEGAVRINNPHIKTFNANDHGYATLEFFHDHCEWVVYGVSKETSGHGLTKRPISHVHKYTELPWLFKKSTRNIN</sequence>
<feature type="domain" description="PhoD-like phosphatase metallophosphatase" evidence="1">
    <location>
        <begin position="168"/>
        <end position="554"/>
    </location>
</feature>
<keyword evidence="4" id="KW-1185">Reference proteome</keyword>
<name>A0A4V1IPA4_9GAMM</name>
<evidence type="ECO:0000313" key="4">
    <source>
        <dbReference type="Proteomes" id="UP000257039"/>
    </source>
</evidence>
<dbReference type="CDD" id="cd07389">
    <property type="entry name" value="MPP_PhoD"/>
    <property type="match status" value="1"/>
</dbReference>
<gene>
    <name evidence="3" type="ORF">B9G39_25490</name>
</gene>
<dbReference type="RefSeq" id="WP_094789273.1">
    <property type="nucleotide sequence ID" value="NZ_NDXW01000001.1"/>
</dbReference>
<dbReference type="InterPro" id="IPR032093">
    <property type="entry name" value="PhoD_N"/>
</dbReference>
<dbReference type="Pfam" id="PF16655">
    <property type="entry name" value="PhoD_N"/>
    <property type="match status" value="1"/>
</dbReference>
<organism evidence="3 4">
    <name type="scientific">Zooshikella ganghwensis</name>
    <dbReference type="NCBI Taxonomy" id="202772"/>
    <lineage>
        <taxon>Bacteria</taxon>
        <taxon>Pseudomonadati</taxon>
        <taxon>Pseudomonadota</taxon>
        <taxon>Gammaproteobacteria</taxon>
        <taxon>Oceanospirillales</taxon>
        <taxon>Zooshikellaceae</taxon>
        <taxon>Zooshikella</taxon>
    </lineage>
</organism>
<feature type="domain" description="Phospholipase D N-terminal" evidence="2">
    <location>
        <begin position="62"/>
        <end position="154"/>
    </location>
</feature>
<dbReference type="PANTHER" id="PTHR43606:SF2">
    <property type="entry name" value="ALKALINE PHOSPHATASE FAMILY PROTEIN (AFU_ORTHOLOGUE AFUA_5G03860)"/>
    <property type="match status" value="1"/>
</dbReference>